<protein>
    <submittedName>
        <fullName evidence="2">Uncharacterized protein</fullName>
    </submittedName>
</protein>
<dbReference type="EMBL" id="CM032183">
    <property type="protein sequence ID" value="KAG7094530.1"/>
    <property type="molecule type" value="Genomic_DNA"/>
</dbReference>
<gene>
    <name evidence="2" type="ORF">E1B28_005359</name>
</gene>
<sequence>MAGLLTDAGSKRDEVSGKPVLIMSTTPTPELCDISLKRQPAFWSDIVAPILITAFHLFLYGLYVLLFRIGIVVLRKWPNTRDHLVHKVSLNILFSLTSLSVPLNLVFDIGLALCWFRSHDILLKFIQLSNVLVILRLAILLLIGLTIDMILVGQKLKCYHVFGLTKHLVRSFDSLQSQATKDASCQFPW</sequence>
<name>A0A9P7S3D2_9AGAR</name>
<comment type="caution">
    <text evidence="2">The sequence shown here is derived from an EMBL/GenBank/DDBJ whole genome shotgun (WGS) entry which is preliminary data.</text>
</comment>
<feature type="transmembrane region" description="Helical" evidence="1">
    <location>
        <begin position="88"/>
        <end position="113"/>
    </location>
</feature>
<dbReference type="AlphaFoldDB" id="A0A9P7S3D2"/>
<proteinExistence type="predicted"/>
<reference evidence="2" key="1">
    <citation type="journal article" date="2021" name="Genome Biol. Evol.">
        <title>The assembled and annotated genome of the fairy-ring fungus Marasmius oreades.</title>
        <authorList>
            <person name="Hiltunen M."/>
            <person name="Ament-Velasquez S.L."/>
            <person name="Johannesson H."/>
        </authorList>
    </citation>
    <scope>NUCLEOTIDE SEQUENCE</scope>
    <source>
        <strain evidence="2">03SP1</strain>
    </source>
</reference>
<dbReference type="Proteomes" id="UP001049176">
    <property type="component" value="Chromosome 3"/>
</dbReference>
<dbReference type="KEGG" id="more:E1B28_005359"/>
<evidence type="ECO:0000313" key="3">
    <source>
        <dbReference type="Proteomes" id="UP001049176"/>
    </source>
</evidence>
<dbReference type="GeneID" id="66074435"/>
<evidence type="ECO:0000256" key="1">
    <source>
        <dbReference type="SAM" id="Phobius"/>
    </source>
</evidence>
<dbReference type="RefSeq" id="XP_043011000.1">
    <property type="nucleotide sequence ID" value="XM_043149916.1"/>
</dbReference>
<feature type="transmembrane region" description="Helical" evidence="1">
    <location>
        <begin position="46"/>
        <end position="67"/>
    </location>
</feature>
<evidence type="ECO:0000313" key="2">
    <source>
        <dbReference type="EMBL" id="KAG7094530.1"/>
    </source>
</evidence>
<organism evidence="2 3">
    <name type="scientific">Marasmius oreades</name>
    <name type="common">fairy-ring Marasmius</name>
    <dbReference type="NCBI Taxonomy" id="181124"/>
    <lineage>
        <taxon>Eukaryota</taxon>
        <taxon>Fungi</taxon>
        <taxon>Dikarya</taxon>
        <taxon>Basidiomycota</taxon>
        <taxon>Agaricomycotina</taxon>
        <taxon>Agaricomycetes</taxon>
        <taxon>Agaricomycetidae</taxon>
        <taxon>Agaricales</taxon>
        <taxon>Marasmiineae</taxon>
        <taxon>Marasmiaceae</taxon>
        <taxon>Marasmius</taxon>
    </lineage>
</organism>
<feature type="transmembrane region" description="Helical" evidence="1">
    <location>
        <begin position="125"/>
        <end position="147"/>
    </location>
</feature>
<keyword evidence="1" id="KW-0812">Transmembrane</keyword>
<accession>A0A9P7S3D2</accession>
<keyword evidence="3" id="KW-1185">Reference proteome</keyword>
<dbReference type="OrthoDB" id="3019750at2759"/>
<keyword evidence="1" id="KW-0472">Membrane</keyword>
<keyword evidence="1" id="KW-1133">Transmembrane helix</keyword>